<dbReference type="InterPro" id="IPR007590">
    <property type="entry name" value="Saf4/Yju2"/>
</dbReference>
<dbReference type="Proteomes" id="UP000265515">
    <property type="component" value="Unassembled WGS sequence"/>
</dbReference>
<dbReference type="PANTHER" id="PTHR12111">
    <property type="entry name" value="SPLICING FACTOR YJU2"/>
    <property type="match status" value="1"/>
</dbReference>
<sequence>MSSLAAARADNFYYPPEWTPNKGSLNKFQGKHALGDRAKKIGQGIIVIRFEMPFNVWCGGCSSMIAKGVRFNAEKKEVGKYLSSRIWSFKMKSACCKTEIEVQTDPKNAEYVVVSGAVRKVESYDAADAGTVELPDAEDHAKLRSDPFSKLEHTGLDKNKARDMAPALALLQRQSDLKHQDTYHLNRVLRAELRSQKKRVKAEEEEARSKGLRIRLLPPSQDDAKAAALMSYGKPGGAYDETQRKRRALIHASSIFSSGMASTSPAASGGSSVSKRPSSTGSGSGLGSSGKASGSRDRHTAELVLKRERMDVVGASRLVVGRVTPSSAAKEVGGSGASSLAGRRPFLPAAAEGRTWGGGASKVDSEESTNVHVVARGGGGGGGGSSNLKVDGEDSTNDNKRATVDMLLNRVSVSLPSPQAHPTPSSRPLGPPIGLWYAFNFLQSRGKDQMNSNSLGTCQCLHMQEPRHGTRKSDDKELV</sequence>
<dbReference type="Pfam" id="PF04502">
    <property type="entry name" value="Saf4_Yju2"/>
    <property type="match status" value="1"/>
</dbReference>
<feature type="region of interest" description="Disordered" evidence="2">
    <location>
        <begin position="373"/>
        <end position="399"/>
    </location>
</feature>
<keyword evidence="4" id="KW-1185">Reference proteome</keyword>
<name>A0A388JSZ8_CHABU</name>
<evidence type="ECO:0008006" key="5">
    <source>
        <dbReference type="Google" id="ProtNLM"/>
    </source>
</evidence>
<proteinExistence type="inferred from homology"/>
<evidence type="ECO:0000256" key="2">
    <source>
        <dbReference type="SAM" id="MobiDB-lite"/>
    </source>
</evidence>
<dbReference type="OrthoDB" id="360327at2759"/>
<gene>
    <name evidence="3" type="ORF">CBR_g16048</name>
</gene>
<dbReference type="EMBL" id="BFEA01000015">
    <property type="protein sequence ID" value="GBG60926.1"/>
    <property type="molecule type" value="Genomic_DNA"/>
</dbReference>
<dbReference type="GO" id="GO:0071014">
    <property type="term" value="C:post-mRNA release spliceosomal complex"/>
    <property type="evidence" value="ECO:0007669"/>
    <property type="project" value="TreeGrafter"/>
</dbReference>
<dbReference type="AlphaFoldDB" id="A0A388JSZ8"/>
<comment type="caution">
    <text evidence="3">The sequence shown here is derived from an EMBL/GenBank/DDBJ whole genome shotgun (WGS) entry which is preliminary data.</text>
</comment>
<evidence type="ECO:0000313" key="4">
    <source>
        <dbReference type="Proteomes" id="UP000265515"/>
    </source>
</evidence>
<evidence type="ECO:0000313" key="3">
    <source>
        <dbReference type="EMBL" id="GBG60926.1"/>
    </source>
</evidence>
<dbReference type="STRING" id="69332.A0A388JSZ8"/>
<dbReference type="GO" id="GO:0000398">
    <property type="term" value="P:mRNA splicing, via spliceosome"/>
    <property type="evidence" value="ECO:0007669"/>
    <property type="project" value="InterPro"/>
</dbReference>
<dbReference type="GO" id="GO:0005684">
    <property type="term" value="C:U2-type spliceosomal complex"/>
    <property type="evidence" value="ECO:0007669"/>
    <property type="project" value="TreeGrafter"/>
</dbReference>
<dbReference type="Gramene" id="GBG60926">
    <property type="protein sequence ID" value="GBG60926"/>
    <property type="gene ID" value="CBR_g16048"/>
</dbReference>
<organism evidence="3 4">
    <name type="scientific">Chara braunii</name>
    <name type="common">Braun's stonewort</name>
    <dbReference type="NCBI Taxonomy" id="69332"/>
    <lineage>
        <taxon>Eukaryota</taxon>
        <taxon>Viridiplantae</taxon>
        <taxon>Streptophyta</taxon>
        <taxon>Charophyceae</taxon>
        <taxon>Charales</taxon>
        <taxon>Characeae</taxon>
        <taxon>Chara</taxon>
    </lineage>
</organism>
<protein>
    <recommendedName>
        <fullName evidence="5">Coiled-coil domain-containing protein 130</fullName>
    </recommendedName>
</protein>
<feature type="compositionally biased region" description="Low complexity" evidence="2">
    <location>
        <begin position="259"/>
        <end position="281"/>
    </location>
</feature>
<accession>A0A388JSZ8</accession>
<feature type="region of interest" description="Disordered" evidence="2">
    <location>
        <begin position="195"/>
        <end position="219"/>
    </location>
</feature>
<feature type="region of interest" description="Disordered" evidence="2">
    <location>
        <begin position="259"/>
        <end position="299"/>
    </location>
</feature>
<evidence type="ECO:0000256" key="1">
    <source>
        <dbReference type="ARBA" id="ARBA00005595"/>
    </source>
</evidence>
<comment type="similarity">
    <text evidence="1">Belongs to the CWC16 family.</text>
</comment>
<feature type="compositionally biased region" description="Gly residues" evidence="2">
    <location>
        <begin position="376"/>
        <end position="385"/>
    </location>
</feature>
<reference evidence="3 4" key="1">
    <citation type="journal article" date="2018" name="Cell">
        <title>The Chara Genome: Secondary Complexity and Implications for Plant Terrestrialization.</title>
        <authorList>
            <person name="Nishiyama T."/>
            <person name="Sakayama H."/>
            <person name="Vries J.D."/>
            <person name="Buschmann H."/>
            <person name="Saint-Marcoux D."/>
            <person name="Ullrich K.K."/>
            <person name="Haas F.B."/>
            <person name="Vanderstraeten L."/>
            <person name="Becker D."/>
            <person name="Lang D."/>
            <person name="Vosolsobe S."/>
            <person name="Rombauts S."/>
            <person name="Wilhelmsson P.K.I."/>
            <person name="Janitza P."/>
            <person name="Kern R."/>
            <person name="Heyl A."/>
            <person name="Rumpler F."/>
            <person name="Villalobos L.I.A.C."/>
            <person name="Clay J.M."/>
            <person name="Skokan R."/>
            <person name="Toyoda A."/>
            <person name="Suzuki Y."/>
            <person name="Kagoshima H."/>
            <person name="Schijlen E."/>
            <person name="Tajeshwar N."/>
            <person name="Catarino B."/>
            <person name="Hetherington A.J."/>
            <person name="Saltykova A."/>
            <person name="Bonnot C."/>
            <person name="Breuninger H."/>
            <person name="Symeonidi A."/>
            <person name="Radhakrishnan G.V."/>
            <person name="Van Nieuwerburgh F."/>
            <person name="Deforce D."/>
            <person name="Chang C."/>
            <person name="Karol K.G."/>
            <person name="Hedrich R."/>
            <person name="Ulvskov P."/>
            <person name="Glockner G."/>
            <person name="Delwiche C.F."/>
            <person name="Petrasek J."/>
            <person name="Van de Peer Y."/>
            <person name="Friml J."/>
            <person name="Beilby M."/>
            <person name="Dolan L."/>
            <person name="Kohara Y."/>
            <person name="Sugano S."/>
            <person name="Fujiyama A."/>
            <person name="Delaux P.-M."/>
            <person name="Quint M."/>
            <person name="TheiBen G."/>
            <person name="Hagemann M."/>
            <person name="Harholt J."/>
            <person name="Dunand C."/>
            <person name="Zachgo S."/>
            <person name="Langdale J."/>
            <person name="Maumus F."/>
            <person name="Straeten D.V.D."/>
            <person name="Gould S.B."/>
            <person name="Rensing S.A."/>
        </authorList>
    </citation>
    <scope>NUCLEOTIDE SEQUENCE [LARGE SCALE GENOMIC DNA]</scope>
    <source>
        <strain evidence="3 4">S276</strain>
    </source>
</reference>
<dbReference type="PANTHER" id="PTHR12111:SF2">
    <property type="entry name" value="SPLICING FACTOR YJU2B-RELATED"/>
    <property type="match status" value="1"/>
</dbReference>